<evidence type="ECO:0000259" key="15">
    <source>
        <dbReference type="Pfam" id="PF20501"/>
    </source>
</evidence>
<feature type="transmembrane region" description="Helical" evidence="10">
    <location>
        <begin position="827"/>
        <end position="849"/>
    </location>
</feature>
<reference evidence="16 17" key="1">
    <citation type="submission" date="2019-09" db="EMBL/GenBank/DDBJ databases">
        <title>FDA dAtabase for Regulatory Grade micrObial Sequences (FDA-ARGOS): Supporting development and validation of Infectious Disease Dx tests.</title>
        <authorList>
            <person name="Sciortino C."/>
            <person name="Tallon L."/>
            <person name="Sadzewicz L."/>
            <person name="Vavikolanu K."/>
            <person name="Mehta A."/>
            <person name="Aluvathingal J."/>
            <person name="Nadendla S."/>
            <person name="Nandy P."/>
            <person name="Geyer C."/>
            <person name="Yan Y."/>
            <person name="Sichtig H."/>
        </authorList>
    </citation>
    <scope>NUCLEOTIDE SEQUENCE [LARGE SCALE GENOMIC DNA]</scope>
    <source>
        <strain evidence="16 17">FDAARGOS_640</strain>
    </source>
</reference>
<evidence type="ECO:0000256" key="7">
    <source>
        <dbReference type="ARBA" id="ARBA00023065"/>
    </source>
</evidence>
<keyword evidence="6 10" id="KW-1133">Transmembrane helix</keyword>
<feature type="transmembrane region" description="Helical" evidence="10">
    <location>
        <begin position="227"/>
        <end position="247"/>
    </location>
</feature>
<dbReference type="Pfam" id="PF13244">
    <property type="entry name" value="MbhD"/>
    <property type="match status" value="1"/>
</dbReference>
<keyword evidence="4" id="KW-1003">Cell membrane</keyword>
<dbReference type="Pfam" id="PF04039">
    <property type="entry name" value="MnhB"/>
    <property type="match status" value="1"/>
</dbReference>
<evidence type="ECO:0000313" key="17">
    <source>
        <dbReference type="Proteomes" id="UP000323865"/>
    </source>
</evidence>
<evidence type="ECO:0000259" key="11">
    <source>
        <dbReference type="Pfam" id="PF00361"/>
    </source>
</evidence>
<dbReference type="InterPro" id="IPR007182">
    <property type="entry name" value="MnhB"/>
</dbReference>
<keyword evidence="17" id="KW-1185">Reference proteome</keyword>
<evidence type="ECO:0000256" key="3">
    <source>
        <dbReference type="ARBA" id="ARBA00022449"/>
    </source>
</evidence>
<feature type="domain" description="MrpA C-terminal/MbhE" evidence="15">
    <location>
        <begin position="688"/>
        <end position="761"/>
    </location>
</feature>
<feature type="domain" description="Na+/H+ antiporter MnhB subunit-related protein" evidence="13">
    <location>
        <begin position="828"/>
        <end position="951"/>
    </location>
</feature>
<dbReference type="InterPro" id="IPR046806">
    <property type="entry name" value="MrpA_C/MbhE"/>
</dbReference>
<evidence type="ECO:0000256" key="4">
    <source>
        <dbReference type="ARBA" id="ARBA00022475"/>
    </source>
</evidence>
<evidence type="ECO:0000256" key="5">
    <source>
        <dbReference type="ARBA" id="ARBA00022692"/>
    </source>
</evidence>
<feature type="transmembrane region" description="Helical" evidence="10">
    <location>
        <begin position="131"/>
        <end position="151"/>
    </location>
</feature>
<dbReference type="EMBL" id="CP044108">
    <property type="protein sequence ID" value="QEU11273.1"/>
    <property type="molecule type" value="Genomic_DNA"/>
</dbReference>
<organism evidence="16 17">
    <name type="scientific">Dermabacter vaginalis</name>
    <dbReference type="NCBI Taxonomy" id="1630135"/>
    <lineage>
        <taxon>Bacteria</taxon>
        <taxon>Bacillati</taxon>
        <taxon>Actinomycetota</taxon>
        <taxon>Actinomycetes</taxon>
        <taxon>Micrococcales</taxon>
        <taxon>Dermabacteraceae</taxon>
        <taxon>Dermabacter</taxon>
    </lineage>
</organism>
<feature type="transmembrane region" description="Helical" evidence="10">
    <location>
        <begin position="366"/>
        <end position="385"/>
    </location>
</feature>
<feature type="domain" description="NADH:quinone oxidoreductase/Mrp antiporter transmembrane" evidence="11">
    <location>
        <begin position="125"/>
        <end position="416"/>
    </location>
</feature>
<feature type="domain" description="NADH-Ubiquinone oxidoreductase (complex I) chain 5 N-terminal" evidence="12">
    <location>
        <begin position="62"/>
        <end position="108"/>
    </location>
</feature>
<gene>
    <name evidence="16" type="ORF">FOB48_02440</name>
</gene>
<dbReference type="InterPro" id="IPR050616">
    <property type="entry name" value="CPA3_Na-H_Antiporter_A"/>
</dbReference>
<evidence type="ECO:0000259" key="14">
    <source>
        <dbReference type="Pfam" id="PF13244"/>
    </source>
</evidence>
<sequence>MIIAIAAHFAMAFIAPLLVKWWRQKAFLPIALIPAATAAYLLPHSPAALAETPAVETYPWIPQFGITLSFALDPLAWLFVLIVSGIGTVIMLYCSRYFKETEPSLARFAGVFTAFSGAMLGLVLADDAMMLFVFWELTTVFSYLLIGHYVTKQASRRAAINALISTTAGGLALMVGLIMLGVEAGSMRISEILTSPAFAAVSPYLVVALVLVLIGAATKSALAPGHFWLPGAMAAPTPVSAYLHAAAMVKGGIYVLLRFAPLLATVGPLTIAVSALGAVTMLLGGWRALRQTDIKLLLAYGTVSQLGFMAAIAGIATPEAVFAGAMLTLAHALFKAPLFMSVGIIDKCYGTRDLRELHGVFKDLPIVGIVAFVSAASMAAFPPLFGFVAKEAVFYTFAEGEPWGLAILAATVAGSVLTVAYSYRFFFHVFPGARGVKHKQPTLRFQLIPAIVAAVSLAAIVLAPQLEVLATLIAGGPSATVGELGHLAVIPDHVSLPLLCSLAALTLGAVLAIAHAPFERVQKAVSPQNTALGRWCDAERLFRASMREVDSLAVRTTAFFQRGSLPVHLGTIFLVFVVMLAGAIAFTGKAPDNLVLFAHPAEIAVVGFAGLAALGAARARRRLRAALLISGTGFGVALLFMMYGAPDVAATQLFVESMMTVVLILVLRRLPAHFSIRPRRFDQFTRWSIAILTAAVIVTVFAYAAGARIAAPIGPELIEAGYEIGKGHNAVNVALVDARVWDTMGEIAVVLVVASGIASLIFVRKREQQIVRVGDLEEDLSIWRRTSDPSIPENTLRFHDESDDLEGNRGATWLLASRTLAPERRMVVLEVITRLAFPMLMVLSIYLLFAGHNFPGGGFAGGLVAGLAITLRYLAGGRYELNEAAPVQAGALLGVGMVLALFTGITPLLLGGTVFQSYVWIGHLPVLGEIELASALVFDIGVYLIVVGLALDILRTLGEQIDRHQEAELDAR</sequence>
<dbReference type="PANTHER" id="PTHR43373:SF1">
    <property type="entry name" value="NA(+)_H(+) ANTIPORTER SUBUNIT A"/>
    <property type="match status" value="1"/>
</dbReference>
<dbReference type="RefSeq" id="WP_150332765.1">
    <property type="nucleotide sequence ID" value="NZ_CP044108.1"/>
</dbReference>
<comment type="subcellular location">
    <subcellularLocation>
        <location evidence="1">Cell membrane</location>
        <topology evidence="1">Multi-pass membrane protein</topology>
    </subcellularLocation>
    <subcellularLocation>
        <location evidence="9">Membrane</location>
        <topology evidence="9">Multi-pass membrane protein</topology>
    </subcellularLocation>
</comment>
<keyword evidence="3" id="KW-0050">Antiport</keyword>
<dbReference type="PANTHER" id="PTHR43373">
    <property type="entry name" value="NA(+)/H(+) ANTIPORTER SUBUNIT"/>
    <property type="match status" value="1"/>
</dbReference>
<keyword evidence="7" id="KW-0406">Ion transport</keyword>
<feature type="transmembrane region" description="Helical" evidence="10">
    <location>
        <begin position="259"/>
        <end position="284"/>
    </location>
</feature>
<feature type="transmembrane region" description="Helical" evidence="10">
    <location>
        <begin position="296"/>
        <end position="316"/>
    </location>
</feature>
<keyword evidence="8 10" id="KW-0472">Membrane</keyword>
<evidence type="ECO:0000259" key="13">
    <source>
        <dbReference type="Pfam" id="PF04039"/>
    </source>
</evidence>
<dbReference type="Pfam" id="PF00361">
    <property type="entry name" value="Proton_antipo_M"/>
    <property type="match status" value="1"/>
</dbReference>
<feature type="transmembrane region" description="Helical" evidence="10">
    <location>
        <begin position="405"/>
        <end position="426"/>
    </location>
</feature>
<evidence type="ECO:0000313" key="16">
    <source>
        <dbReference type="EMBL" id="QEU11273.1"/>
    </source>
</evidence>
<evidence type="ECO:0000256" key="2">
    <source>
        <dbReference type="ARBA" id="ARBA00022448"/>
    </source>
</evidence>
<dbReference type="Pfam" id="PF20501">
    <property type="entry name" value="MbhE"/>
    <property type="match status" value="1"/>
</dbReference>
<feature type="transmembrane region" description="Helical" evidence="10">
    <location>
        <begin position="594"/>
        <end position="614"/>
    </location>
</feature>
<feature type="domain" description="MrpA C-terminal/MbhD" evidence="14">
    <location>
        <begin position="609"/>
        <end position="671"/>
    </location>
</feature>
<dbReference type="Pfam" id="PF00662">
    <property type="entry name" value="Proton_antipo_N"/>
    <property type="match status" value="1"/>
</dbReference>
<dbReference type="InterPro" id="IPR025383">
    <property type="entry name" value="MrpA_C/MbhD"/>
</dbReference>
<evidence type="ECO:0000256" key="8">
    <source>
        <dbReference type="ARBA" id="ARBA00023136"/>
    </source>
</evidence>
<dbReference type="PRINTS" id="PR01434">
    <property type="entry name" value="NADHDHGNASE5"/>
</dbReference>
<feature type="transmembrane region" description="Helical" evidence="10">
    <location>
        <begin position="649"/>
        <end position="667"/>
    </location>
</feature>
<feature type="transmembrane region" description="Helical" evidence="10">
    <location>
        <begin position="447"/>
        <end position="474"/>
    </location>
</feature>
<keyword evidence="5 9" id="KW-0812">Transmembrane</keyword>
<protein>
    <submittedName>
        <fullName evidence="16">Na+/H+ antiporter subunit A</fullName>
    </submittedName>
</protein>
<feature type="transmembrane region" description="Helical" evidence="10">
    <location>
        <begin position="192"/>
        <end position="215"/>
    </location>
</feature>
<feature type="transmembrane region" description="Helical" evidence="10">
    <location>
        <begin position="322"/>
        <end position="345"/>
    </location>
</feature>
<dbReference type="NCBIfam" id="NF009284">
    <property type="entry name" value="PRK12644.1"/>
    <property type="match status" value="1"/>
</dbReference>
<feature type="transmembrane region" description="Helical" evidence="10">
    <location>
        <begin position="855"/>
        <end position="875"/>
    </location>
</feature>
<feature type="transmembrane region" description="Helical" evidence="10">
    <location>
        <begin position="565"/>
        <end position="588"/>
    </location>
</feature>
<feature type="transmembrane region" description="Helical" evidence="10">
    <location>
        <begin position="158"/>
        <end position="180"/>
    </location>
</feature>
<evidence type="ECO:0000256" key="6">
    <source>
        <dbReference type="ARBA" id="ARBA00022989"/>
    </source>
</evidence>
<evidence type="ECO:0000256" key="9">
    <source>
        <dbReference type="RuleBase" id="RU000320"/>
    </source>
</evidence>
<feature type="transmembrane region" description="Helical" evidence="10">
    <location>
        <begin position="494"/>
        <end position="514"/>
    </location>
</feature>
<proteinExistence type="predicted"/>
<evidence type="ECO:0000259" key="12">
    <source>
        <dbReference type="Pfam" id="PF00662"/>
    </source>
</evidence>
<evidence type="ECO:0000256" key="1">
    <source>
        <dbReference type="ARBA" id="ARBA00004651"/>
    </source>
</evidence>
<accession>A0ABX6A376</accession>
<evidence type="ECO:0000256" key="10">
    <source>
        <dbReference type="SAM" id="Phobius"/>
    </source>
</evidence>
<feature type="transmembrane region" description="Helical" evidence="10">
    <location>
        <begin position="887"/>
        <end position="910"/>
    </location>
</feature>
<feature type="transmembrane region" description="Helical" evidence="10">
    <location>
        <begin position="687"/>
        <end position="706"/>
    </location>
</feature>
<dbReference type="InterPro" id="IPR001516">
    <property type="entry name" value="Proton_antipo_N"/>
</dbReference>
<feature type="transmembrane region" description="Helical" evidence="10">
    <location>
        <begin position="626"/>
        <end position="643"/>
    </location>
</feature>
<keyword evidence="2" id="KW-0813">Transport</keyword>
<feature type="transmembrane region" description="Helical" evidence="10">
    <location>
        <begin position="930"/>
        <end position="954"/>
    </location>
</feature>
<name>A0ABX6A376_9MICO</name>
<feature type="transmembrane region" description="Helical" evidence="10">
    <location>
        <begin position="74"/>
        <end position="93"/>
    </location>
</feature>
<dbReference type="Proteomes" id="UP000323865">
    <property type="component" value="Chromosome"/>
</dbReference>
<dbReference type="InterPro" id="IPR001750">
    <property type="entry name" value="ND/Mrp_TM"/>
</dbReference>
<feature type="transmembrane region" description="Helical" evidence="10">
    <location>
        <begin position="105"/>
        <end position="125"/>
    </location>
</feature>
<feature type="transmembrane region" description="Helical" evidence="10">
    <location>
        <begin position="744"/>
        <end position="763"/>
    </location>
</feature>